<evidence type="ECO:0000313" key="1">
    <source>
        <dbReference type="EMBL" id="WAR13387.1"/>
    </source>
</evidence>
<sequence>MAELTVSTPKKHHLQDRCVLCGMVFCNVEITPSGRKIKTSVNMNKKLKITKQTVDDLHLVIDMDLTSTDATGICIKCNRLVKGVVEKLQIIKQTLNESIGYSQLQNVLADPDHEENYWVNSIENDNFKCHFCNASNNIVKKLAYIFDGITAVINSISPTTFRIAMGIAILKIAPTFIP</sequence>
<keyword evidence="2" id="KW-1185">Reference proteome</keyword>
<name>A0ABY7ETU5_MYAAR</name>
<dbReference type="Proteomes" id="UP001164746">
    <property type="component" value="Chromosome 8"/>
</dbReference>
<reference evidence="1" key="1">
    <citation type="submission" date="2022-11" db="EMBL/GenBank/DDBJ databases">
        <title>Centuries of genome instability and evolution in soft-shell clam transmissible cancer (bioRxiv).</title>
        <authorList>
            <person name="Hart S.F.M."/>
            <person name="Yonemitsu M.A."/>
            <person name="Giersch R.M."/>
            <person name="Beal B.F."/>
            <person name="Arriagada G."/>
            <person name="Davis B.W."/>
            <person name="Ostrander E.A."/>
            <person name="Goff S.P."/>
            <person name="Metzger M.J."/>
        </authorList>
    </citation>
    <scope>NUCLEOTIDE SEQUENCE</scope>
    <source>
        <strain evidence="1">MELC-2E11</strain>
        <tissue evidence="1">Siphon/mantle</tissue>
    </source>
</reference>
<accession>A0ABY7ETU5</accession>
<protein>
    <recommendedName>
        <fullName evidence="3">ZAD domain-containing protein</fullName>
    </recommendedName>
</protein>
<dbReference type="EMBL" id="CP111019">
    <property type="protein sequence ID" value="WAR13387.1"/>
    <property type="molecule type" value="Genomic_DNA"/>
</dbReference>
<proteinExistence type="predicted"/>
<evidence type="ECO:0000313" key="2">
    <source>
        <dbReference type="Proteomes" id="UP001164746"/>
    </source>
</evidence>
<gene>
    <name evidence="1" type="ORF">MAR_027567</name>
</gene>
<organism evidence="1 2">
    <name type="scientific">Mya arenaria</name>
    <name type="common">Soft-shell clam</name>
    <dbReference type="NCBI Taxonomy" id="6604"/>
    <lineage>
        <taxon>Eukaryota</taxon>
        <taxon>Metazoa</taxon>
        <taxon>Spiralia</taxon>
        <taxon>Lophotrochozoa</taxon>
        <taxon>Mollusca</taxon>
        <taxon>Bivalvia</taxon>
        <taxon>Autobranchia</taxon>
        <taxon>Heteroconchia</taxon>
        <taxon>Euheterodonta</taxon>
        <taxon>Imparidentia</taxon>
        <taxon>Neoheterodontei</taxon>
        <taxon>Myida</taxon>
        <taxon>Myoidea</taxon>
        <taxon>Myidae</taxon>
        <taxon>Mya</taxon>
    </lineage>
</organism>
<evidence type="ECO:0008006" key="3">
    <source>
        <dbReference type="Google" id="ProtNLM"/>
    </source>
</evidence>